<organism evidence="1">
    <name type="scientific">Adineta ricciae</name>
    <name type="common">Rotifer</name>
    <dbReference type="NCBI Taxonomy" id="249248"/>
    <lineage>
        <taxon>Eukaryota</taxon>
        <taxon>Metazoa</taxon>
        <taxon>Spiralia</taxon>
        <taxon>Gnathifera</taxon>
        <taxon>Rotifera</taxon>
        <taxon>Eurotatoria</taxon>
        <taxon>Bdelloidea</taxon>
        <taxon>Adinetida</taxon>
        <taxon>Adinetidae</taxon>
        <taxon>Adineta</taxon>
    </lineage>
</organism>
<dbReference type="EMBL" id="CAJNOJ010000430">
    <property type="protein sequence ID" value="CAF1445799.1"/>
    <property type="molecule type" value="Genomic_DNA"/>
</dbReference>
<name>A0A815P8Z9_ADIRI</name>
<dbReference type="Gene3D" id="3.80.10.10">
    <property type="entry name" value="Ribonuclease Inhibitor"/>
    <property type="match status" value="1"/>
</dbReference>
<accession>A0A815P8Z9</accession>
<dbReference type="OrthoDB" id="120976at2759"/>
<gene>
    <name evidence="1" type="ORF">EDS130_LOCUS39195</name>
</gene>
<reference evidence="1" key="1">
    <citation type="submission" date="2021-02" db="EMBL/GenBank/DDBJ databases">
        <authorList>
            <person name="Nowell W R."/>
        </authorList>
    </citation>
    <scope>NUCLEOTIDE SEQUENCE</scope>
</reference>
<evidence type="ECO:0000313" key="1">
    <source>
        <dbReference type="EMBL" id="CAF1445799.1"/>
    </source>
</evidence>
<dbReference type="SUPFAM" id="SSF52047">
    <property type="entry name" value="RNI-like"/>
    <property type="match status" value="1"/>
</dbReference>
<dbReference type="Proteomes" id="UP000663852">
    <property type="component" value="Unassembled WGS sequence"/>
</dbReference>
<comment type="caution">
    <text evidence="1">The sequence shown here is derived from an EMBL/GenBank/DDBJ whole genome shotgun (WGS) entry which is preliminary data.</text>
</comment>
<protein>
    <submittedName>
        <fullName evidence="1">Uncharacterized protein</fullName>
    </submittedName>
</protein>
<proteinExistence type="predicted"/>
<dbReference type="InterPro" id="IPR032675">
    <property type="entry name" value="LRR_dom_sf"/>
</dbReference>
<dbReference type="AlphaFoldDB" id="A0A815P8Z9"/>
<sequence length="138" mass="15606">MDSDRFAPLANALKFNKTLTELDFEVNFLNDNGTRHLAEVLKMNNTLKKVELYRNEIGEEASAALASVKRKIKYNVDKSLKFFEQRASDAVKITCVAFIGGVKEMSDTCSQFLNITQQESNELLVITTRLNPDGQQQQ</sequence>